<gene>
    <name evidence="2" type="ORF">GCM10009105_08830</name>
</gene>
<proteinExistence type="predicted"/>
<comment type="caution">
    <text evidence="2">The sequence shown here is derived from an EMBL/GenBank/DDBJ whole genome shotgun (WGS) entry which is preliminary data.</text>
</comment>
<accession>A0ABN1IEE7</accession>
<sequence length="896" mass="90709">MKEKEGHRDKPLRILINPEAAASRPDAAAQTAIVPAVATVGSVVSFDGLGVGGGYTPNAAPPDTNGAIGDTQYVQWVNESFAVYDKNTGVLLYGPAAGNTLFQTLGASHPCAVNNDGDPIAQYDKAAKRWVMTQFSVTGGSTSGYWQCVAVSKTSDAVTGGWNVYAFNYGTTDFNDYPKLGVWSDNYYITFNIFANGTTFSGTKLCAYDRQSMLSGLPAQQVCFQLSPAYGGLLPADLDGSTPPPAGSPEYFLAFDVNSLLLWKMSNINFTTATATLSAPLTIPVAAFSAACSGGGTCIPQFGTSQRLDSLADRVMYRLAYRNFSDHEALVVNHAVTAGSSTGTRWYEIRSPNATPAVYQQSTYTPDASHRWMGSAAMDKVGNLAVGYSVSSSAINPGIRFAARAPGDPLNALGAEVLIKDGTGSQTTGLSRWGDYSSLTVDPVDDCTMWYTQEYLQSNGTFNWSTRIGHFKFSTCGTALTPDFSLTATPASQTVVQGSGTSYTATVGAVNGFNGTVNFSVSGLPSGAGASFNPASVNTSGSSTMSVTTAATTPAGSYPLTITGTSGSIVHTASVTLVVNTAPTPDFAITATPASQSVVQGAGTSYTTSVTASGGFTGTVTFSVSGLPSGASGSFNPTSVNTSGSSTLSVTTAATTPTGSYPLTITGTSGAIVHSASVTLVVTATVPVDFSLSATPSSQSVVQGAGTSYTANITRTGGFSGAVTFSATGLPAGAAASFSPNATTGNSSTMSVTTSATTPAGSYVVTITGVSGSLTHSTTVTLAVTAAGSGDFTLAATPASQSVVAGARTTYTVTITRSGGFTAGVTFSASGVPTGATASFSPNPATATSSTLTVQTSSSTPAGSYPITITGTGGTLTHTASVTLVVTAGQCNGDCQ</sequence>
<name>A0ABN1IEE7_9GAMM</name>
<evidence type="ECO:0000313" key="2">
    <source>
        <dbReference type="EMBL" id="GAA0708878.1"/>
    </source>
</evidence>
<evidence type="ECO:0000256" key="1">
    <source>
        <dbReference type="SAM" id="MobiDB-lite"/>
    </source>
</evidence>
<feature type="compositionally biased region" description="Low complexity" evidence="1">
    <location>
        <begin position="846"/>
        <end position="860"/>
    </location>
</feature>
<dbReference type="EMBL" id="BAAAEU010000004">
    <property type="protein sequence ID" value="GAA0708878.1"/>
    <property type="molecule type" value="Genomic_DNA"/>
</dbReference>
<dbReference type="Proteomes" id="UP001501523">
    <property type="component" value="Unassembled WGS sequence"/>
</dbReference>
<protein>
    <submittedName>
        <fullName evidence="2">Uncharacterized protein</fullName>
    </submittedName>
</protein>
<feature type="region of interest" description="Disordered" evidence="1">
    <location>
        <begin position="841"/>
        <end position="860"/>
    </location>
</feature>
<keyword evidence="3" id="KW-1185">Reference proteome</keyword>
<reference evidence="2 3" key="1">
    <citation type="journal article" date="2019" name="Int. J. Syst. Evol. Microbiol.">
        <title>The Global Catalogue of Microorganisms (GCM) 10K type strain sequencing project: providing services to taxonomists for standard genome sequencing and annotation.</title>
        <authorList>
            <consortium name="The Broad Institute Genomics Platform"/>
            <consortium name="The Broad Institute Genome Sequencing Center for Infectious Disease"/>
            <person name="Wu L."/>
            <person name="Ma J."/>
        </authorList>
    </citation>
    <scope>NUCLEOTIDE SEQUENCE [LARGE SCALE GENOMIC DNA]</scope>
    <source>
        <strain evidence="2 3">JCM 15421</strain>
    </source>
</reference>
<organism evidence="2 3">
    <name type="scientific">Dokdonella soli</name>
    <dbReference type="NCBI Taxonomy" id="529810"/>
    <lineage>
        <taxon>Bacteria</taxon>
        <taxon>Pseudomonadati</taxon>
        <taxon>Pseudomonadota</taxon>
        <taxon>Gammaproteobacteria</taxon>
        <taxon>Lysobacterales</taxon>
        <taxon>Rhodanobacteraceae</taxon>
        <taxon>Dokdonella</taxon>
    </lineage>
</organism>
<evidence type="ECO:0000313" key="3">
    <source>
        <dbReference type="Proteomes" id="UP001501523"/>
    </source>
</evidence>